<organism evidence="8 9">
    <name type="scientific">Marinithermofilum abyssi</name>
    <dbReference type="NCBI Taxonomy" id="1571185"/>
    <lineage>
        <taxon>Bacteria</taxon>
        <taxon>Bacillati</taxon>
        <taxon>Bacillota</taxon>
        <taxon>Bacilli</taxon>
        <taxon>Bacillales</taxon>
        <taxon>Thermoactinomycetaceae</taxon>
        <taxon>Marinithermofilum</taxon>
    </lineage>
</organism>
<keyword evidence="2" id="KW-1003">Cell membrane</keyword>
<evidence type="ECO:0000313" key="8">
    <source>
        <dbReference type="EMBL" id="GGE11520.1"/>
    </source>
</evidence>
<dbReference type="PANTHER" id="PTHR33545">
    <property type="entry name" value="UPF0750 MEMBRANE PROTEIN YITT-RELATED"/>
    <property type="match status" value="1"/>
</dbReference>
<reference evidence="8" key="1">
    <citation type="journal article" date="2014" name="Int. J. Syst. Evol. Microbiol.">
        <title>Complete genome sequence of Corynebacterium casei LMG S-19264T (=DSM 44701T), isolated from a smear-ripened cheese.</title>
        <authorList>
            <consortium name="US DOE Joint Genome Institute (JGI-PGF)"/>
            <person name="Walter F."/>
            <person name="Albersmeier A."/>
            <person name="Kalinowski J."/>
            <person name="Ruckert C."/>
        </authorList>
    </citation>
    <scope>NUCLEOTIDE SEQUENCE</scope>
    <source>
        <strain evidence="8">CGMCC 1.15179</strain>
    </source>
</reference>
<keyword evidence="3 6" id="KW-0812">Transmembrane</keyword>
<feature type="transmembrane region" description="Helical" evidence="6">
    <location>
        <begin position="147"/>
        <end position="166"/>
    </location>
</feature>
<protein>
    <submittedName>
        <fullName evidence="8">Membrane protein</fullName>
    </submittedName>
</protein>
<dbReference type="PIRSF" id="PIRSF006483">
    <property type="entry name" value="Membrane_protein_YitT"/>
    <property type="match status" value="1"/>
</dbReference>
<evidence type="ECO:0000256" key="1">
    <source>
        <dbReference type="ARBA" id="ARBA00004651"/>
    </source>
</evidence>
<proteinExistence type="predicted"/>
<dbReference type="CDD" id="cd16380">
    <property type="entry name" value="YitT_C"/>
    <property type="match status" value="1"/>
</dbReference>
<feature type="transmembrane region" description="Helical" evidence="6">
    <location>
        <begin position="40"/>
        <end position="68"/>
    </location>
</feature>
<evidence type="ECO:0000313" key="9">
    <source>
        <dbReference type="Proteomes" id="UP000625210"/>
    </source>
</evidence>
<feature type="transmembrane region" description="Helical" evidence="6">
    <location>
        <begin position="75"/>
        <end position="93"/>
    </location>
</feature>
<feature type="domain" description="DUF2179" evidence="7">
    <location>
        <begin position="218"/>
        <end position="272"/>
    </location>
</feature>
<dbReference type="AlphaFoldDB" id="A0A8J2VES5"/>
<keyword evidence="4 6" id="KW-1133">Transmembrane helix</keyword>
<evidence type="ECO:0000259" key="7">
    <source>
        <dbReference type="Pfam" id="PF10035"/>
    </source>
</evidence>
<dbReference type="PANTHER" id="PTHR33545:SF4">
    <property type="entry name" value="UPF0750 MEMBRANE PROTEIN YXKD"/>
    <property type="match status" value="1"/>
</dbReference>
<evidence type="ECO:0000256" key="6">
    <source>
        <dbReference type="SAM" id="Phobius"/>
    </source>
</evidence>
<dbReference type="EMBL" id="BMHQ01000003">
    <property type="protein sequence ID" value="GGE11520.1"/>
    <property type="molecule type" value="Genomic_DNA"/>
</dbReference>
<keyword evidence="9" id="KW-1185">Reference proteome</keyword>
<keyword evidence="5 6" id="KW-0472">Membrane</keyword>
<dbReference type="Pfam" id="PF10035">
    <property type="entry name" value="DUF2179"/>
    <property type="match status" value="1"/>
</dbReference>
<feature type="transmembrane region" description="Helical" evidence="6">
    <location>
        <begin position="9"/>
        <end position="28"/>
    </location>
</feature>
<dbReference type="Pfam" id="PF02588">
    <property type="entry name" value="YitT_membrane"/>
    <property type="match status" value="1"/>
</dbReference>
<feature type="transmembrane region" description="Helical" evidence="6">
    <location>
        <begin position="105"/>
        <end position="126"/>
    </location>
</feature>
<dbReference type="InterPro" id="IPR051461">
    <property type="entry name" value="UPF0750_membrane"/>
</dbReference>
<comment type="caution">
    <text evidence="8">The sequence shown here is derived from an EMBL/GenBank/DDBJ whole genome shotgun (WGS) entry which is preliminary data.</text>
</comment>
<sequence>MIQKHAKNIAAIFVGSFIFAFGINYFAISNQLSEGGFTGIALIFYYLFGWSPGVVILSLNIPLFFIGYKVFGKRTLIYTIIGTVAVSLGLEITKGWGEPIPGDPLLAALYTGVCVGLGLGLIFRTGGTTGGVDIIARLANKYFDWSIGRAMFLFDLGVISASAFIIGREKAMYTVVAVFIGARVIDFVVEGLDAAKAATIISNSAVGISNKITSEMDRGVTLLKGRGGYTGTDREVLYVVLSRNELPRLKQLVHSVDPYAFVVVHDVRDVLGEGFTFDKTEQTDG</sequence>
<dbReference type="GO" id="GO:0005886">
    <property type="term" value="C:plasma membrane"/>
    <property type="evidence" value="ECO:0007669"/>
    <property type="project" value="UniProtKB-SubCell"/>
</dbReference>
<dbReference type="InterPro" id="IPR015867">
    <property type="entry name" value="N-reg_PII/ATP_PRibTrfase_C"/>
</dbReference>
<evidence type="ECO:0000256" key="5">
    <source>
        <dbReference type="ARBA" id="ARBA00023136"/>
    </source>
</evidence>
<name>A0A8J2VES5_9BACL</name>
<dbReference type="Proteomes" id="UP000625210">
    <property type="component" value="Unassembled WGS sequence"/>
</dbReference>
<evidence type="ECO:0000256" key="2">
    <source>
        <dbReference type="ARBA" id="ARBA00022475"/>
    </source>
</evidence>
<gene>
    <name evidence="8" type="ORF">GCM10011571_11090</name>
</gene>
<evidence type="ECO:0000256" key="4">
    <source>
        <dbReference type="ARBA" id="ARBA00022989"/>
    </source>
</evidence>
<dbReference type="RefSeq" id="WP_188646911.1">
    <property type="nucleotide sequence ID" value="NZ_BMHQ01000003.1"/>
</dbReference>
<comment type="subcellular location">
    <subcellularLocation>
        <location evidence="1">Cell membrane</location>
        <topology evidence="1">Multi-pass membrane protein</topology>
    </subcellularLocation>
</comment>
<reference evidence="8" key="2">
    <citation type="submission" date="2020-09" db="EMBL/GenBank/DDBJ databases">
        <authorList>
            <person name="Sun Q."/>
            <person name="Zhou Y."/>
        </authorList>
    </citation>
    <scope>NUCLEOTIDE SEQUENCE</scope>
    <source>
        <strain evidence="8">CGMCC 1.15179</strain>
    </source>
</reference>
<dbReference type="Gene3D" id="3.30.70.120">
    <property type="match status" value="1"/>
</dbReference>
<dbReference type="InterPro" id="IPR003740">
    <property type="entry name" value="YitT"/>
</dbReference>
<dbReference type="InterPro" id="IPR019264">
    <property type="entry name" value="DUF2179"/>
</dbReference>
<evidence type="ECO:0000256" key="3">
    <source>
        <dbReference type="ARBA" id="ARBA00022692"/>
    </source>
</evidence>
<accession>A0A8J2VES5</accession>